<dbReference type="Pfam" id="PF16586">
    <property type="entry name" value="DUF5060"/>
    <property type="match status" value="1"/>
</dbReference>
<dbReference type="SUPFAM" id="SSF51445">
    <property type="entry name" value="(Trans)glycosidases"/>
    <property type="match status" value="1"/>
</dbReference>
<dbReference type="Gene3D" id="3.20.20.80">
    <property type="entry name" value="Glycosidases"/>
    <property type="match status" value="1"/>
</dbReference>
<feature type="domain" description="Apiosidase-like catalytic" evidence="1">
    <location>
        <begin position="201"/>
        <end position="460"/>
    </location>
</feature>
<evidence type="ECO:0000259" key="3">
    <source>
        <dbReference type="Pfam" id="PF18310"/>
    </source>
</evidence>
<comment type="caution">
    <text evidence="4">The sequence shown here is derived from an EMBL/GenBank/DDBJ whole genome shotgun (WGS) entry which is preliminary data.</text>
</comment>
<organism evidence="4 5">
    <name type="scientific">Paenibacillus montaniterrae</name>
    <dbReference type="NCBI Taxonomy" id="429341"/>
    <lineage>
        <taxon>Bacteria</taxon>
        <taxon>Bacillati</taxon>
        <taxon>Bacillota</taxon>
        <taxon>Bacilli</taxon>
        <taxon>Bacillales</taxon>
        <taxon>Paenibacillaceae</taxon>
        <taxon>Paenibacillus</taxon>
    </lineage>
</organism>
<evidence type="ECO:0008006" key="6">
    <source>
        <dbReference type="Google" id="ProtNLM"/>
    </source>
</evidence>
<dbReference type="InterPro" id="IPR032260">
    <property type="entry name" value="DUF5060"/>
</dbReference>
<dbReference type="Pfam" id="PF13204">
    <property type="entry name" value="Apiosidase"/>
    <property type="match status" value="1"/>
</dbReference>
<evidence type="ECO:0000259" key="2">
    <source>
        <dbReference type="Pfam" id="PF16586"/>
    </source>
</evidence>
<proteinExistence type="predicted"/>
<dbReference type="InterPro" id="IPR013783">
    <property type="entry name" value="Ig-like_fold"/>
</dbReference>
<feature type="domain" description="DUF5060" evidence="2">
    <location>
        <begin position="105"/>
        <end position="170"/>
    </location>
</feature>
<dbReference type="Proteomes" id="UP000683139">
    <property type="component" value="Unassembled WGS sequence"/>
</dbReference>
<dbReference type="Gene3D" id="2.60.40.3950">
    <property type="match status" value="1"/>
</dbReference>
<dbReference type="Gene3D" id="2.60.40.10">
    <property type="entry name" value="Immunoglobulins"/>
    <property type="match status" value="1"/>
</dbReference>
<dbReference type="PANTHER" id="PTHR37836">
    <property type="entry name" value="LMO1036 PROTEIN"/>
    <property type="match status" value="1"/>
</dbReference>
<dbReference type="PANTHER" id="PTHR37836:SF2">
    <property type="entry name" value="DUF4038 DOMAIN-CONTAINING PROTEIN"/>
    <property type="match status" value="1"/>
</dbReference>
<dbReference type="AlphaFoldDB" id="A0A920CZ44"/>
<evidence type="ECO:0000259" key="1">
    <source>
        <dbReference type="Pfam" id="PF13204"/>
    </source>
</evidence>
<dbReference type="EMBL" id="BOSE01000004">
    <property type="protein sequence ID" value="GIP17063.1"/>
    <property type="molecule type" value="Genomic_DNA"/>
</dbReference>
<feature type="domain" description="DUF5605" evidence="3">
    <location>
        <begin position="505"/>
        <end position="576"/>
    </location>
</feature>
<gene>
    <name evidence="4" type="ORF">J40TS1_27050</name>
</gene>
<sequence>MHFNEHTKLGEIMACPATKAILFSYLPQLKDSPYLSFLKRSSLAQLAENKLMSGSLSEHLPSILKDLAHTEVLLEPERVYEPSEHYEAAGVEIASAALEAPGIAEKWGIFELAIKGPKHGNPFVDVQLFADFKQNDQTITVRGFYDGDGMYRVRFMPGTEGVWQFTTSSNARSLHQLSGEFLAVPAAAGNNGPVRVANTFHFAYENGKRYIPVGTTCYVWNHQPQALQAETLASLKHSPFNKLRMCTFPKSYQYNNNEPELFPYEGSLENGFDYTRFNPRFFRQLDEQIAALCELGIEADLILFHAYDRWGFSEMSKQADNRYLQYVVARLAAYRNIWWSLANEYDLMWAKEEEDWERFAAIVTSEDPYKHLLSIHNCHHFYDYSRPWVTHCSVQRVDVYKTAEYTDQWRKQWNKPIVIDECAYEGNIDMGWGNITGEEMVRRFWEGAVRGGYVGHGETYLNDEEILWWSKGGKLHGTSPARIAFLRGIMEEGPSEGLNPYNAEWDAASAAVIDHYYLYYYGFNRPSYRLFSMTPAVRFHVDIIDTWNMTITRLPNTVEGTFRIELPARQYMAIRLIRAEEALHE</sequence>
<dbReference type="InterPro" id="IPR041239">
    <property type="entry name" value="DUF5605"/>
</dbReference>
<dbReference type="RefSeq" id="WP_213515925.1">
    <property type="nucleotide sequence ID" value="NZ_BOSE01000004.1"/>
</dbReference>
<protein>
    <recommendedName>
        <fullName evidence="6">DUF5060 domain-containing protein</fullName>
    </recommendedName>
</protein>
<accession>A0A920CZ44</accession>
<dbReference type="InterPro" id="IPR025277">
    <property type="entry name" value="Apiosidase-like_cat_dom"/>
</dbReference>
<dbReference type="InterPro" id="IPR017853">
    <property type="entry name" value="GH"/>
</dbReference>
<evidence type="ECO:0000313" key="5">
    <source>
        <dbReference type="Proteomes" id="UP000683139"/>
    </source>
</evidence>
<keyword evidence="5" id="KW-1185">Reference proteome</keyword>
<dbReference type="Pfam" id="PF18310">
    <property type="entry name" value="DUF5605"/>
    <property type="match status" value="1"/>
</dbReference>
<reference evidence="4" key="1">
    <citation type="submission" date="2021-03" db="EMBL/GenBank/DDBJ databases">
        <title>Antimicrobial resistance genes in bacteria isolated from Japanese honey, and their potential for conferring macrolide and lincosamide resistance in the American foulbrood pathogen Paenibacillus larvae.</title>
        <authorList>
            <person name="Okamoto M."/>
            <person name="Kumagai M."/>
            <person name="Kanamori H."/>
            <person name="Takamatsu D."/>
        </authorList>
    </citation>
    <scope>NUCLEOTIDE SEQUENCE</scope>
    <source>
        <strain evidence="4">J40TS1</strain>
    </source>
</reference>
<name>A0A920CZ44_9BACL</name>
<evidence type="ECO:0000313" key="4">
    <source>
        <dbReference type="EMBL" id="GIP17063.1"/>
    </source>
</evidence>